<protein>
    <recommendedName>
        <fullName evidence="3">ELYS-like domain-containing protein</fullName>
    </recommendedName>
</protein>
<dbReference type="GO" id="GO:0005634">
    <property type="term" value="C:nucleus"/>
    <property type="evidence" value="ECO:0007669"/>
    <property type="project" value="UniProtKB-SubCell"/>
</dbReference>
<name>A0A9P7MFJ7_9HYPO</name>
<accession>A0A9P7MFJ7</accession>
<dbReference type="AlphaFoldDB" id="A0A9P7MFJ7"/>
<gene>
    <name evidence="4" type="ORF">E4U60_007523</name>
</gene>
<sequence>MFDHTSFSNVFVTEEGQLPYDRNLHQEIEAHRKHAEGTLFIDRVLQALGIVRARAYPPKNETALRQLHQLICDAGMALHHKLTIFYYMLLDYDDMNNDSHVSENFASVSGMPANYQLFMKGLWYLDRQHYSRALEYVAHPSLKPDFADDIIITLVKRASDNDYELALSYFNSVQPILKTQEALELLFDAMAKTNVTEALMYSRAQPQHTREQLFRRWVSAVLDGSRIAEHLSSRASELAFIPLDASEERWFEEYLTAGEGRHLKGAKDTLLIRKIACDRFDEIGRFRSSGGQWASILDGIKAGTGVQNE</sequence>
<comment type="subcellular location">
    <subcellularLocation>
        <location evidence="1">Nucleus</location>
    </subcellularLocation>
</comment>
<evidence type="ECO:0000256" key="2">
    <source>
        <dbReference type="ARBA" id="ARBA00023242"/>
    </source>
</evidence>
<evidence type="ECO:0000256" key="1">
    <source>
        <dbReference type="ARBA" id="ARBA00004123"/>
    </source>
</evidence>
<comment type="caution">
    <text evidence="4">The sequence shown here is derived from an EMBL/GenBank/DDBJ whole genome shotgun (WGS) entry which is preliminary data.</text>
</comment>
<keyword evidence="5" id="KW-1185">Reference proteome</keyword>
<dbReference type="Proteomes" id="UP000706124">
    <property type="component" value="Unassembled WGS sequence"/>
</dbReference>
<dbReference type="EMBL" id="SRPO01000086">
    <property type="protein sequence ID" value="KAG5942046.1"/>
    <property type="molecule type" value="Genomic_DNA"/>
</dbReference>
<evidence type="ECO:0000313" key="5">
    <source>
        <dbReference type="Proteomes" id="UP000706124"/>
    </source>
</evidence>
<dbReference type="Pfam" id="PF13934">
    <property type="entry name" value="ELYS"/>
    <property type="match status" value="1"/>
</dbReference>
<proteinExistence type="predicted"/>
<reference evidence="4 5" key="1">
    <citation type="journal article" date="2020" name="bioRxiv">
        <title>Whole genome comparisons of ergot fungi reveals the divergence and evolution of species within the genus Claviceps are the result of varying mechanisms driving genome evolution and host range expansion.</title>
        <authorList>
            <person name="Wyka S.A."/>
            <person name="Mondo S.J."/>
            <person name="Liu M."/>
            <person name="Dettman J."/>
            <person name="Nalam V."/>
            <person name="Broders K.D."/>
        </authorList>
    </citation>
    <scope>NUCLEOTIDE SEQUENCE [LARGE SCALE GENOMIC DNA]</scope>
    <source>
        <strain evidence="4 5">CCC 1485</strain>
    </source>
</reference>
<dbReference type="OrthoDB" id="20729at2759"/>
<keyword evidence="2" id="KW-0539">Nucleus</keyword>
<feature type="domain" description="ELYS-like" evidence="3">
    <location>
        <begin position="38"/>
        <end position="257"/>
    </location>
</feature>
<organism evidence="4 5">
    <name type="scientific">Claviceps pazoutovae</name>
    <dbReference type="NCBI Taxonomy" id="1649127"/>
    <lineage>
        <taxon>Eukaryota</taxon>
        <taxon>Fungi</taxon>
        <taxon>Dikarya</taxon>
        <taxon>Ascomycota</taxon>
        <taxon>Pezizomycotina</taxon>
        <taxon>Sordariomycetes</taxon>
        <taxon>Hypocreomycetidae</taxon>
        <taxon>Hypocreales</taxon>
        <taxon>Clavicipitaceae</taxon>
        <taxon>Claviceps</taxon>
    </lineage>
</organism>
<evidence type="ECO:0000259" key="3">
    <source>
        <dbReference type="Pfam" id="PF13934"/>
    </source>
</evidence>
<evidence type="ECO:0000313" key="4">
    <source>
        <dbReference type="EMBL" id="KAG5942046.1"/>
    </source>
</evidence>
<dbReference type="InterPro" id="IPR025151">
    <property type="entry name" value="ELYS_dom"/>
</dbReference>